<dbReference type="PROSITE" id="PS50112">
    <property type="entry name" value="PAS"/>
    <property type="match status" value="3"/>
</dbReference>
<dbReference type="SUPFAM" id="SSF55874">
    <property type="entry name" value="ATPase domain of HSP90 chaperone/DNA topoisomerase II/histidine kinase"/>
    <property type="match status" value="1"/>
</dbReference>
<dbReference type="InterPro" id="IPR013767">
    <property type="entry name" value="PAS_fold"/>
</dbReference>
<dbReference type="EC" id="2.7.13.3" evidence="2"/>
<evidence type="ECO:0000256" key="9">
    <source>
        <dbReference type="ARBA" id="ARBA00059827"/>
    </source>
</evidence>
<evidence type="ECO:0000259" key="13">
    <source>
        <dbReference type="PROSITE" id="PS50113"/>
    </source>
</evidence>
<dbReference type="GO" id="GO:0005524">
    <property type="term" value="F:ATP binding"/>
    <property type="evidence" value="ECO:0007669"/>
    <property type="project" value="UniProtKB-KW"/>
</dbReference>
<feature type="domain" description="PAS" evidence="12">
    <location>
        <begin position="16"/>
        <end position="87"/>
    </location>
</feature>
<dbReference type="PANTHER" id="PTHR43065:SF46">
    <property type="entry name" value="C4-DICARBOXYLATE TRANSPORT SENSOR PROTEIN DCTB"/>
    <property type="match status" value="1"/>
</dbReference>
<comment type="function">
    <text evidence="9">Putative oxygen sensor; modulates the activity of FixJ, a transcriptional activator of nitrogen fixation fixK gene. FixL probably acts as a kinase that phosphorylates FixJ.</text>
</comment>
<organism evidence="14 15">
    <name type="scientific">Natronospira elongata</name>
    <dbReference type="NCBI Taxonomy" id="3110268"/>
    <lineage>
        <taxon>Bacteria</taxon>
        <taxon>Pseudomonadati</taxon>
        <taxon>Pseudomonadota</taxon>
        <taxon>Gammaproteobacteria</taxon>
        <taxon>Natronospirales</taxon>
        <taxon>Natronospiraceae</taxon>
        <taxon>Natronospira</taxon>
    </lineage>
</organism>
<evidence type="ECO:0000256" key="5">
    <source>
        <dbReference type="ARBA" id="ARBA00022741"/>
    </source>
</evidence>
<reference evidence="14 15" key="1">
    <citation type="submission" date="2023-12" db="EMBL/GenBank/DDBJ databases">
        <title>Whole-genome sequencing of halo(alkali)philic microorganisms from hypersaline lakes.</title>
        <authorList>
            <person name="Sorokin D.Y."/>
            <person name="Merkel A.Y."/>
            <person name="Messina E."/>
            <person name="Yakimov M."/>
        </authorList>
    </citation>
    <scope>NUCLEOTIDE SEQUENCE [LARGE SCALE GENOMIC DNA]</scope>
    <source>
        <strain evidence="14 15">AB-CW1</strain>
    </source>
</reference>
<dbReference type="InterPro" id="IPR036890">
    <property type="entry name" value="HATPase_C_sf"/>
</dbReference>
<dbReference type="InterPro" id="IPR004358">
    <property type="entry name" value="Sig_transdc_His_kin-like_C"/>
</dbReference>
<keyword evidence="3" id="KW-0597">Phosphoprotein</keyword>
<evidence type="ECO:0000313" key="15">
    <source>
        <dbReference type="Proteomes" id="UP001302316"/>
    </source>
</evidence>
<keyword evidence="8" id="KW-0902">Two-component regulatory system</keyword>
<evidence type="ECO:0000313" key="14">
    <source>
        <dbReference type="EMBL" id="MEA5445627.1"/>
    </source>
</evidence>
<dbReference type="Proteomes" id="UP001302316">
    <property type="component" value="Unassembled WGS sequence"/>
</dbReference>
<dbReference type="NCBIfam" id="TIGR00229">
    <property type="entry name" value="sensory_box"/>
    <property type="match status" value="2"/>
</dbReference>
<name>A0AAP6JFN6_9GAMM</name>
<evidence type="ECO:0000256" key="2">
    <source>
        <dbReference type="ARBA" id="ARBA00012438"/>
    </source>
</evidence>
<dbReference type="InterPro" id="IPR003594">
    <property type="entry name" value="HATPase_dom"/>
</dbReference>
<evidence type="ECO:0000256" key="10">
    <source>
        <dbReference type="ARBA" id="ARBA00070616"/>
    </source>
</evidence>
<gene>
    <name evidence="14" type="ORF">VCB98_07340</name>
</gene>
<dbReference type="PRINTS" id="PR00344">
    <property type="entry name" value="BCTRLSENSOR"/>
</dbReference>
<feature type="domain" description="PAS" evidence="12">
    <location>
        <begin position="272"/>
        <end position="342"/>
    </location>
</feature>
<keyword evidence="15" id="KW-1185">Reference proteome</keyword>
<dbReference type="GO" id="GO:0006355">
    <property type="term" value="P:regulation of DNA-templated transcription"/>
    <property type="evidence" value="ECO:0007669"/>
    <property type="project" value="InterPro"/>
</dbReference>
<dbReference type="PROSITE" id="PS50113">
    <property type="entry name" value="PAC"/>
    <property type="match status" value="1"/>
</dbReference>
<dbReference type="PROSITE" id="PS50109">
    <property type="entry name" value="HIS_KIN"/>
    <property type="match status" value="1"/>
</dbReference>
<dbReference type="Pfam" id="PF00989">
    <property type="entry name" value="PAS"/>
    <property type="match status" value="2"/>
</dbReference>
<dbReference type="InterPro" id="IPR005467">
    <property type="entry name" value="His_kinase_dom"/>
</dbReference>
<evidence type="ECO:0000256" key="1">
    <source>
        <dbReference type="ARBA" id="ARBA00000085"/>
    </source>
</evidence>
<dbReference type="SMART" id="SM00091">
    <property type="entry name" value="PAS"/>
    <property type="match status" value="3"/>
</dbReference>
<dbReference type="InterPro" id="IPR003661">
    <property type="entry name" value="HisK_dim/P_dom"/>
</dbReference>
<dbReference type="Gene3D" id="3.30.450.20">
    <property type="entry name" value="PAS domain"/>
    <property type="match status" value="3"/>
</dbReference>
<dbReference type="AlphaFoldDB" id="A0AAP6JFN6"/>
<dbReference type="InterPro" id="IPR000700">
    <property type="entry name" value="PAS-assoc_C"/>
</dbReference>
<evidence type="ECO:0000256" key="7">
    <source>
        <dbReference type="ARBA" id="ARBA00022840"/>
    </source>
</evidence>
<feature type="domain" description="PAC" evidence="13">
    <location>
        <begin position="349"/>
        <end position="399"/>
    </location>
</feature>
<evidence type="ECO:0000259" key="11">
    <source>
        <dbReference type="PROSITE" id="PS50109"/>
    </source>
</evidence>
<feature type="domain" description="Histidine kinase" evidence="11">
    <location>
        <begin position="419"/>
        <end position="635"/>
    </location>
</feature>
<keyword evidence="5" id="KW-0547">Nucleotide-binding</keyword>
<dbReference type="InterPro" id="IPR035965">
    <property type="entry name" value="PAS-like_dom_sf"/>
</dbReference>
<dbReference type="RefSeq" id="WP_346051265.1">
    <property type="nucleotide sequence ID" value="NZ_JAYGII010000012.1"/>
</dbReference>
<dbReference type="CDD" id="cd00082">
    <property type="entry name" value="HisKA"/>
    <property type="match status" value="1"/>
</dbReference>
<dbReference type="Pfam" id="PF00512">
    <property type="entry name" value="HisKA"/>
    <property type="match status" value="1"/>
</dbReference>
<dbReference type="SMART" id="SM00388">
    <property type="entry name" value="HisKA"/>
    <property type="match status" value="1"/>
</dbReference>
<dbReference type="SUPFAM" id="SSF55785">
    <property type="entry name" value="PYP-like sensor domain (PAS domain)"/>
    <property type="match status" value="3"/>
</dbReference>
<dbReference type="Pfam" id="PF08448">
    <property type="entry name" value="PAS_4"/>
    <property type="match status" value="1"/>
</dbReference>
<evidence type="ECO:0000256" key="4">
    <source>
        <dbReference type="ARBA" id="ARBA00022679"/>
    </source>
</evidence>
<dbReference type="InterPro" id="IPR036097">
    <property type="entry name" value="HisK_dim/P_sf"/>
</dbReference>
<dbReference type="Pfam" id="PF02518">
    <property type="entry name" value="HATPase_c"/>
    <property type="match status" value="1"/>
</dbReference>
<evidence type="ECO:0000259" key="12">
    <source>
        <dbReference type="PROSITE" id="PS50112"/>
    </source>
</evidence>
<comment type="catalytic activity">
    <reaction evidence="1">
        <text>ATP + protein L-histidine = ADP + protein N-phospho-L-histidine.</text>
        <dbReference type="EC" id="2.7.13.3"/>
    </reaction>
</comment>
<feature type="domain" description="PAS" evidence="12">
    <location>
        <begin position="147"/>
        <end position="217"/>
    </location>
</feature>
<evidence type="ECO:0000256" key="6">
    <source>
        <dbReference type="ARBA" id="ARBA00022777"/>
    </source>
</evidence>
<evidence type="ECO:0000256" key="3">
    <source>
        <dbReference type="ARBA" id="ARBA00022553"/>
    </source>
</evidence>
<dbReference type="Gene3D" id="1.10.287.130">
    <property type="match status" value="1"/>
</dbReference>
<dbReference type="PANTHER" id="PTHR43065">
    <property type="entry name" value="SENSOR HISTIDINE KINASE"/>
    <property type="match status" value="1"/>
</dbReference>
<dbReference type="InterPro" id="IPR013656">
    <property type="entry name" value="PAS_4"/>
</dbReference>
<protein>
    <recommendedName>
        <fullName evidence="10">Sensor protein FixL</fullName>
        <ecNumber evidence="2">2.7.13.3</ecNumber>
    </recommendedName>
</protein>
<keyword evidence="4" id="KW-0808">Transferase</keyword>
<dbReference type="FunFam" id="3.30.450.20:FF:000060">
    <property type="entry name" value="Sensor protein FixL"/>
    <property type="match status" value="1"/>
</dbReference>
<proteinExistence type="predicted"/>
<comment type="caution">
    <text evidence="14">The sequence shown here is derived from an EMBL/GenBank/DDBJ whole genome shotgun (WGS) entry which is preliminary data.</text>
</comment>
<evidence type="ECO:0000256" key="8">
    <source>
        <dbReference type="ARBA" id="ARBA00023012"/>
    </source>
</evidence>
<dbReference type="Gene3D" id="3.30.565.10">
    <property type="entry name" value="Histidine kinase-like ATPase, C-terminal domain"/>
    <property type="match status" value="1"/>
</dbReference>
<sequence>MDHDVVHAQAPSAQHHARLLDAVLAQTGQLIFALDPQGQVLLFNAACERLTGHFAEALIGQAPDPVLMASEEARHLRKALQSASTPGSSATIRCQWRIRAGPNRTLQLSASPVIDDHGQLLCHLLAAPPPPRPDPRVIDAEQKTGDRSTDLEQLLKALPGLVAHISPDFEILFANHAYRDWFGLDPEAQRGKHLKDVIGRQAFRTLKGQFRQALAGHHARFLGKVPYARGGPRFIHGNYIPSHDPAGEINGFYILAVDLSREQSLESELDRTSRRAGAIIKTAIDGIITIDETGTVHSFNPAAERLFGYQAAEVIGHNLNMLMPKPERDKHDQYIDNYLRTGKARIIGIGREVTGRHRDGKPIDLLLSVAEFDESGRRMFVGITHDLTQRNRIRNEARKYLDQLAQLNRVDALGEMTANLAHEIRQPLLAIQASAYAMRQQNGTADLQTPIEDNLDRIERQSKRVNDILNQITSFLRNEDDPPDEDLNIDSLVCEVLRLLDHDARLSNIRVETDMPNKPCHIKSHSVQIQQVLFNLVSNAMDAMDHTPGPHEIRIVARHDKPKNQCWVDIIDTGPGIAEKDMEKLFTPFFTTKTRGMGQGLAISRSIIRRHGGTLEVSNHPQGGECFRLTLPLTGEKHEPV</sequence>
<dbReference type="GO" id="GO:0000155">
    <property type="term" value="F:phosphorelay sensor kinase activity"/>
    <property type="evidence" value="ECO:0007669"/>
    <property type="project" value="InterPro"/>
</dbReference>
<keyword evidence="7" id="KW-0067">ATP-binding</keyword>
<dbReference type="SUPFAM" id="SSF47384">
    <property type="entry name" value="Homodimeric domain of signal transducing histidine kinase"/>
    <property type="match status" value="1"/>
</dbReference>
<dbReference type="EMBL" id="JAYGII010000012">
    <property type="protein sequence ID" value="MEA5445627.1"/>
    <property type="molecule type" value="Genomic_DNA"/>
</dbReference>
<keyword evidence="6" id="KW-0418">Kinase</keyword>
<accession>A0AAP6JFN6</accession>
<dbReference type="CDD" id="cd00130">
    <property type="entry name" value="PAS"/>
    <property type="match status" value="3"/>
</dbReference>
<dbReference type="SMART" id="SM00387">
    <property type="entry name" value="HATPase_c"/>
    <property type="match status" value="1"/>
</dbReference>
<dbReference type="InterPro" id="IPR000014">
    <property type="entry name" value="PAS"/>
</dbReference>